<feature type="transmembrane region" description="Helical" evidence="1">
    <location>
        <begin position="70"/>
        <end position="91"/>
    </location>
</feature>
<keyword evidence="1" id="KW-0472">Membrane</keyword>
<evidence type="ECO:0000256" key="1">
    <source>
        <dbReference type="SAM" id="Phobius"/>
    </source>
</evidence>
<organism evidence="2">
    <name type="scientific">Anguilla anguilla</name>
    <name type="common">European freshwater eel</name>
    <name type="synonym">Muraena anguilla</name>
    <dbReference type="NCBI Taxonomy" id="7936"/>
    <lineage>
        <taxon>Eukaryota</taxon>
        <taxon>Metazoa</taxon>
        <taxon>Chordata</taxon>
        <taxon>Craniata</taxon>
        <taxon>Vertebrata</taxon>
        <taxon>Euteleostomi</taxon>
        <taxon>Actinopterygii</taxon>
        <taxon>Neopterygii</taxon>
        <taxon>Teleostei</taxon>
        <taxon>Anguilliformes</taxon>
        <taxon>Anguillidae</taxon>
        <taxon>Anguilla</taxon>
    </lineage>
</organism>
<keyword evidence="1" id="KW-1133">Transmembrane helix</keyword>
<accession>A0A0E9TJ33</accession>
<feature type="transmembrane region" description="Helical" evidence="1">
    <location>
        <begin position="12"/>
        <end position="35"/>
    </location>
</feature>
<keyword evidence="1" id="KW-0812">Transmembrane</keyword>
<reference evidence="2" key="2">
    <citation type="journal article" date="2015" name="Fish Shellfish Immunol.">
        <title>Early steps in the European eel (Anguilla anguilla)-Vibrio vulnificus interaction in the gills: Role of the RtxA13 toxin.</title>
        <authorList>
            <person name="Callol A."/>
            <person name="Pajuelo D."/>
            <person name="Ebbesson L."/>
            <person name="Teles M."/>
            <person name="MacKenzie S."/>
            <person name="Amaro C."/>
        </authorList>
    </citation>
    <scope>NUCLEOTIDE SEQUENCE</scope>
</reference>
<proteinExistence type="predicted"/>
<dbReference type="EMBL" id="GBXM01055687">
    <property type="protein sequence ID" value="JAH52890.1"/>
    <property type="molecule type" value="Transcribed_RNA"/>
</dbReference>
<evidence type="ECO:0000313" key="2">
    <source>
        <dbReference type="EMBL" id="JAH52890.1"/>
    </source>
</evidence>
<sequence>MCERCSSKDPAVYSRAFRCSLACCTVIVTMVSLYIPMSVCSSLHLEAWAGCTLRTGPCVLTGAISLSRRLLPLMCCVGVTRGVVTLIIFVYTRWSVSTASHILQLCLQSS</sequence>
<reference evidence="2" key="1">
    <citation type="submission" date="2014-11" db="EMBL/GenBank/DDBJ databases">
        <authorList>
            <person name="Amaro Gonzalez C."/>
        </authorList>
    </citation>
    <scope>NUCLEOTIDE SEQUENCE</scope>
</reference>
<dbReference type="AlphaFoldDB" id="A0A0E9TJ33"/>
<name>A0A0E9TJ33_ANGAN</name>
<protein>
    <submittedName>
        <fullName evidence="2">Uncharacterized protein</fullName>
    </submittedName>
</protein>